<comment type="caution">
    <text evidence="11">The sequence shown here is derived from an EMBL/GenBank/DDBJ whole genome shotgun (WGS) entry which is preliminary data.</text>
</comment>
<dbReference type="Gene3D" id="3.30.63.10">
    <property type="entry name" value="Guanylate Kinase phosphate binding domain"/>
    <property type="match status" value="1"/>
</dbReference>
<evidence type="ECO:0000256" key="8">
    <source>
        <dbReference type="ARBA" id="ARBA00030128"/>
    </source>
</evidence>
<dbReference type="PROSITE" id="PS50052">
    <property type="entry name" value="GUANYLATE_KINASE_2"/>
    <property type="match status" value="1"/>
</dbReference>
<keyword evidence="4 9" id="KW-0808">Transferase</keyword>
<sequence length="199" mass="22842">MKGKLIIFSAPSGSGKTTIVHHLLNTNANLGFSISACTRDRRGRDEQNGKDYYFLTPEEFKQKIDANEFVEWEEVYVGAFYGTLKAEIQRLWDSGKHVLFDVDVQGGLKLKEYYGDQALSVFVKVPDEETLRQRLIGRGTETEDSLSKRLFKVHFEMSFQDRFDVVLVNDELEESFLKAQKLIDDFIQHDIVPPKATVI</sequence>
<feature type="binding site" evidence="9">
    <location>
        <begin position="10"/>
        <end position="17"/>
    </location>
    <ligand>
        <name>ATP</name>
        <dbReference type="ChEBI" id="CHEBI:30616"/>
    </ligand>
</feature>
<feature type="domain" description="Guanylate kinase-like" evidence="10">
    <location>
        <begin position="3"/>
        <end position="184"/>
    </location>
</feature>
<evidence type="ECO:0000259" key="10">
    <source>
        <dbReference type="PROSITE" id="PS50052"/>
    </source>
</evidence>
<keyword evidence="9" id="KW-0963">Cytoplasm</keyword>
<dbReference type="NCBIfam" id="TIGR03263">
    <property type="entry name" value="guanyl_kin"/>
    <property type="match status" value="1"/>
</dbReference>
<evidence type="ECO:0000313" key="12">
    <source>
        <dbReference type="Proteomes" id="UP000664795"/>
    </source>
</evidence>
<dbReference type="HAMAP" id="MF_00328">
    <property type="entry name" value="Guanylate_kinase"/>
    <property type="match status" value="1"/>
</dbReference>
<keyword evidence="12" id="KW-1185">Reference proteome</keyword>
<accession>A0A939K1P8</accession>
<comment type="subcellular location">
    <subcellularLocation>
        <location evidence="9">Cytoplasm</location>
    </subcellularLocation>
</comment>
<keyword evidence="5 9" id="KW-0547">Nucleotide-binding</keyword>
<dbReference type="InterPro" id="IPR008145">
    <property type="entry name" value="GK/Ca_channel_bsu"/>
</dbReference>
<dbReference type="CDD" id="cd00071">
    <property type="entry name" value="GMPK"/>
    <property type="match status" value="1"/>
</dbReference>
<keyword evidence="7 9" id="KW-0067">ATP-binding</keyword>
<comment type="similarity">
    <text evidence="1 9">Belongs to the guanylate kinase family.</text>
</comment>
<evidence type="ECO:0000313" key="11">
    <source>
        <dbReference type="EMBL" id="MBO0932485.1"/>
    </source>
</evidence>
<dbReference type="InterPro" id="IPR027417">
    <property type="entry name" value="P-loop_NTPase"/>
</dbReference>
<dbReference type="Pfam" id="PF00625">
    <property type="entry name" value="Guanylate_kin"/>
    <property type="match status" value="1"/>
</dbReference>
<dbReference type="SUPFAM" id="SSF52540">
    <property type="entry name" value="P-loop containing nucleoside triphosphate hydrolases"/>
    <property type="match status" value="1"/>
</dbReference>
<evidence type="ECO:0000256" key="6">
    <source>
        <dbReference type="ARBA" id="ARBA00022777"/>
    </source>
</evidence>
<evidence type="ECO:0000256" key="4">
    <source>
        <dbReference type="ARBA" id="ARBA00022679"/>
    </source>
</evidence>
<dbReference type="RefSeq" id="WP_207336442.1">
    <property type="nucleotide sequence ID" value="NZ_JAFMYU010000012.1"/>
</dbReference>
<comment type="function">
    <text evidence="9">Essential for recycling GMP and indirectly, cGMP.</text>
</comment>
<dbReference type="Proteomes" id="UP000664795">
    <property type="component" value="Unassembled WGS sequence"/>
</dbReference>
<dbReference type="AlphaFoldDB" id="A0A939K1P8"/>
<dbReference type="SMART" id="SM00072">
    <property type="entry name" value="GuKc"/>
    <property type="match status" value="1"/>
</dbReference>
<dbReference type="EC" id="2.7.4.8" evidence="2 9"/>
<dbReference type="InterPro" id="IPR017665">
    <property type="entry name" value="Guanylate_kinase"/>
</dbReference>
<gene>
    <name evidence="9 11" type="primary">gmk</name>
    <name evidence="11" type="ORF">J2I48_15845</name>
</gene>
<dbReference type="Gene3D" id="3.40.50.300">
    <property type="entry name" value="P-loop containing nucleotide triphosphate hydrolases"/>
    <property type="match status" value="1"/>
</dbReference>
<dbReference type="GO" id="GO:0005829">
    <property type="term" value="C:cytosol"/>
    <property type="evidence" value="ECO:0007669"/>
    <property type="project" value="TreeGrafter"/>
</dbReference>
<reference evidence="11 12" key="1">
    <citation type="submission" date="2021-03" db="EMBL/GenBank/DDBJ databases">
        <title>Fibrella sp. HMF5036 genome sequencing and assembly.</title>
        <authorList>
            <person name="Kang H."/>
            <person name="Kim H."/>
            <person name="Bae S."/>
            <person name="Joh K."/>
        </authorList>
    </citation>
    <scope>NUCLEOTIDE SEQUENCE [LARGE SCALE GENOMIC DNA]</scope>
    <source>
        <strain evidence="11 12">HMF5036</strain>
    </source>
</reference>
<dbReference type="PANTHER" id="PTHR23117">
    <property type="entry name" value="GUANYLATE KINASE-RELATED"/>
    <property type="match status" value="1"/>
</dbReference>
<organism evidence="11 12">
    <name type="scientific">Fibrella aquatilis</name>
    <dbReference type="NCBI Taxonomy" id="2817059"/>
    <lineage>
        <taxon>Bacteria</taxon>
        <taxon>Pseudomonadati</taxon>
        <taxon>Bacteroidota</taxon>
        <taxon>Cytophagia</taxon>
        <taxon>Cytophagales</taxon>
        <taxon>Spirosomataceae</taxon>
        <taxon>Fibrella</taxon>
    </lineage>
</organism>
<dbReference type="GO" id="GO:0005524">
    <property type="term" value="F:ATP binding"/>
    <property type="evidence" value="ECO:0007669"/>
    <property type="project" value="UniProtKB-UniRule"/>
</dbReference>
<evidence type="ECO:0000256" key="9">
    <source>
        <dbReference type="HAMAP-Rule" id="MF_00328"/>
    </source>
</evidence>
<evidence type="ECO:0000256" key="2">
    <source>
        <dbReference type="ARBA" id="ARBA00012961"/>
    </source>
</evidence>
<dbReference type="InterPro" id="IPR008144">
    <property type="entry name" value="Guanylate_kin-like_dom"/>
</dbReference>
<evidence type="ECO:0000256" key="7">
    <source>
        <dbReference type="ARBA" id="ARBA00022840"/>
    </source>
</evidence>
<name>A0A939K1P8_9BACT</name>
<dbReference type="PANTHER" id="PTHR23117:SF13">
    <property type="entry name" value="GUANYLATE KINASE"/>
    <property type="match status" value="1"/>
</dbReference>
<comment type="catalytic activity">
    <reaction evidence="9">
        <text>GMP + ATP = GDP + ADP</text>
        <dbReference type="Rhea" id="RHEA:20780"/>
        <dbReference type="ChEBI" id="CHEBI:30616"/>
        <dbReference type="ChEBI" id="CHEBI:58115"/>
        <dbReference type="ChEBI" id="CHEBI:58189"/>
        <dbReference type="ChEBI" id="CHEBI:456216"/>
        <dbReference type="EC" id="2.7.4.8"/>
    </reaction>
</comment>
<proteinExistence type="inferred from homology"/>
<keyword evidence="6 9" id="KW-0418">Kinase</keyword>
<evidence type="ECO:0000256" key="3">
    <source>
        <dbReference type="ARBA" id="ARBA00016296"/>
    </source>
</evidence>
<evidence type="ECO:0000256" key="5">
    <source>
        <dbReference type="ARBA" id="ARBA00022741"/>
    </source>
</evidence>
<protein>
    <recommendedName>
        <fullName evidence="3 9">Guanylate kinase</fullName>
        <ecNumber evidence="2 9">2.7.4.8</ecNumber>
    </recommendedName>
    <alternativeName>
        <fullName evidence="8 9">GMP kinase</fullName>
    </alternativeName>
</protein>
<evidence type="ECO:0000256" key="1">
    <source>
        <dbReference type="ARBA" id="ARBA00005790"/>
    </source>
</evidence>
<dbReference type="EMBL" id="JAFMYU010000012">
    <property type="protein sequence ID" value="MBO0932485.1"/>
    <property type="molecule type" value="Genomic_DNA"/>
</dbReference>
<dbReference type="GO" id="GO:0004385">
    <property type="term" value="F:GMP kinase activity"/>
    <property type="evidence" value="ECO:0007669"/>
    <property type="project" value="UniProtKB-UniRule"/>
</dbReference>